<keyword evidence="1" id="KW-0479">Metal-binding</keyword>
<keyword evidence="2" id="KW-0223">Dioxygenase</keyword>
<dbReference type="InterPro" id="IPR036226">
    <property type="entry name" value="LipOase_C_sf"/>
</dbReference>
<dbReference type="InterPro" id="IPR000907">
    <property type="entry name" value="LipOase"/>
</dbReference>
<dbReference type="GO" id="GO:0046872">
    <property type="term" value="F:metal ion binding"/>
    <property type="evidence" value="ECO:0007669"/>
    <property type="project" value="UniProtKB-KW"/>
</dbReference>
<dbReference type="SUPFAM" id="SSF48484">
    <property type="entry name" value="Lipoxigenase"/>
    <property type="match status" value="1"/>
</dbReference>
<evidence type="ECO:0000256" key="2">
    <source>
        <dbReference type="ARBA" id="ARBA00022964"/>
    </source>
</evidence>
<proteinExistence type="predicted"/>
<dbReference type="Pfam" id="PF00305">
    <property type="entry name" value="Lipoxygenase"/>
    <property type="match status" value="1"/>
</dbReference>
<dbReference type="InterPro" id="IPR013819">
    <property type="entry name" value="LipOase_C"/>
</dbReference>
<evidence type="ECO:0000313" key="5">
    <source>
        <dbReference type="EMBL" id="JAE04756.1"/>
    </source>
</evidence>
<dbReference type="GO" id="GO:0016702">
    <property type="term" value="F:oxidoreductase activity, acting on single donors with incorporation of molecular oxygen, incorporation of two atoms of oxygen"/>
    <property type="evidence" value="ECO:0007669"/>
    <property type="project" value="InterPro"/>
</dbReference>
<keyword evidence="3" id="KW-0560">Oxidoreductase</keyword>
<accession>A0A0A9F3P0</accession>
<reference evidence="5" key="1">
    <citation type="submission" date="2014-09" db="EMBL/GenBank/DDBJ databases">
        <authorList>
            <person name="Magalhaes I.L.F."/>
            <person name="Oliveira U."/>
            <person name="Santos F.R."/>
            <person name="Vidigal T.H.D.A."/>
            <person name="Brescovit A.D."/>
            <person name="Santos A.J."/>
        </authorList>
    </citation>
    <scope>NUCLEOTIDE SEQUENCE</scope>
    <source>
        <tissue evidence="5">Shoot tissue taken approximately 20 cm above the soil surface</tissue>
    </source>
</reference>
<organism evidence="5">
    <name type="scientific">Arundo donax</name>
    <name type="common">Giant reed</name>
    <name type="synonym">Donax arundinaceus</name>
    <dbReference type="NCBI Taxonomy" id="35708"/>
    <lineage>
        <taxon>Eukaryota</taxon>
        <taxon>Viridiplantae</taxon>
        <taxon>Streptophyta</taxon>
        <taxon>Embryophyta</taxon>
        <taxon>Tracheophyta</taxon>
        <taxon>Spermatophyta</taxon>
        <taxon>Magnoliopsida</taxon>
        <taxon>Liliopsida</taxon>
        <taxon>Poales</taxon>
        <taxon>Poaceae</taxon>
        <taxon>PACMAD clade</taxon>
        <taxon>Arundinoideae</taxon>
        <taxon>Arundineae</taxon>
        <taxon>Arundo</taxon>
    </lineage>
</organism>
<protein>
    <recommendedName>
        <fullName evidence="4">Lipoxygenase domain-containing protein</fullName>
    </recommendedName>
</protein>
<reference evidence="5" key="2">
    <citation type="journal article" date="2015" name="Data Brief">
        <title>Shoot transcriptome of the giant reed, Arundo donax.</title>
        <authorList>
            <person name="Barrero R.A."/>
            <person name="Guerrero F.D."/>
            <person name="Moolhuijzen P."/>
            <person name="Goolsby J.A."/>
            <person name="Tidwell J."/>
            <person name="Bellgard S.E."/>
            <person name="Bellgard M.I."/>
        </authorList>
    </citation>
    <scope>NUCLEOTIDE SEQUENCE</scope>
    <source>
        <tissue evidence="5">Shoot tissue taken approximately 20 cm above the soil surface</tissue>
    </source>
</reference>
<dbReference type="AlphaFoldDB" id="A0A0A9F3P0"/>
<evidence type="ECO:0000256" key="3">
    <source>
        <dbReference type="ARBA" id="ARBA00023002"/>
    </source>
</evidence>
<dbReference type="GO" id="GO:0034440">
    <property type="term" value="P:lipid oxidation"/>
    <property type="evidence" value="ECO:0007669"/>
    <property type="project" value="InterPro"/>
</dbReference>
<sequence>MPEPGTKEYEELERDPELAFIHTVTSQIQTIIGISLIEVLSDTPAWTSDARAQEAFKRFSDRLVEIEAKVMGENRDPLLKNRSGPAQFPYMLLYPNTSDHKGDAAGLTAKGIPNSISI</sequence>
<name>A0A0A9F3P0_ARUDO</name>
<evidence type="ECO:0000259" key="4">
    <source>
        <dbReference type="PROSITE" id="PS51393"/>
    </source>
</evidence>
<dbReference type="PANTHER" id="PTHR11771">
    <property type="entry name" value="LIPOXYGENASE"/>
    <property type="match status" value="1"/>
</dbReference>
<dbReference type="Gene3D" id="1.20.245.10">
    <property type="entry name" value="Lipoxygenase-1, Domain 5"/>
    <property type="match status" value="1"/>
</dbReference>
<dbReference type="EMBL" id="GBRH01193140">
    <property type="protein sequence ID" value="JAE04756.1"/>
    <property type="molecule type" value="Transcribed_RNA"/>
</dbReference>
<feature type="domain" description="Lipoxygenase" evidence="4">
    <location>
        <begin position="1"/>
        <end position="118"/>
    </location>
</feature>
<dbReference type="PROSITE" id="PS51393">
    <property type="entry name" value="LIPOXYGENASE_3"/>
    <property type="match status" value="1"/>
</dbReference>
<evidence type="ECO:0000256" key="1">
    <source>
        <dbReference type="ARBA" id="ARBA00022723"/>
    </source>
</evidence>